<comment type="catalytic activity">
    <reaction evidence="7">
        <text>N(6)-tetradecanoyl-L-lysyl-[protein] + NAD(+) + H2O = 2''-O-tetradecanoyl-ADP-D-ribose + nicotinamide + L-lysyl-[protein]</text>
        <dbReference type="Rhea" id="RHEA:70567"/>
        <dbReference type="Rhea" id="RHEA-COMP:9752"/>
        <dbReference type="Rhea" id="RHEA-COMP:15437"/>
        <dbReference type="ChEBI" id="CHEBI:15377"/>
        <dbReference type="ChEBI" id="CHEBI:17154"/>
        <dbReference type="ChEBI" id="CHEBI:29969"/>
        <dbReference type="ChEBI" id="CHEBI:57540"/>
        <dbReference type="ChEBI" id="CHEBI:141129"/>
        <dbReference type="ChEBI" id="CHEBI:189674"/>
    </reaction>
    <physiologicalReaction direction="left-to-right" evidence="7">
        <dbReference type="Rhea" id="RHEA:70568"/>
    </physiologicalReaction>
</comment>
<dbReference type="PANTHER" id="PTHR11085">
    <property type="entry name" value="NAD-DEPENDENT PROTEIN DEACYLASE SIRTUIN-5, MITOCHONDRIAL-RELATED"/>
    <property type="match status" value="1"/>
</dbReference>
<comment type="caution">
    <text evidence="11">The sequence shown here is derived from an EMBL/GenBank/DDBJ whole genome shotgun (WGS) entry which is preliminary data.</text>
</comment>
<reference evidence="11" key="1">
    <citation type="journal article" date="2023" name="Insect Mol. Biol.">
        <title>Genome sequencing provides insights into the evolution of gene families encoding plant cell wall-degrading enzymes in longhorned beetles.</title>
        <authorList>
            <person name="Shin N.R."/>
            <person name="Okamura Y."/>
            <person name="Kirsch R."/>
            <person name="Pauchet Y."/>
        </authorList>
    </citation>
    <scope>NUCLEOTIDE SEQUENCE</scope>
    <source>
        <strain evidence="11">RBIC_L_NR</strain>
    </source>
</reference>
<dbReference type="InterPro" id="IPR029035">
    <property type="entry name" value="DHS-like_NAD/FAD-binding_dom"/>
</dbReference>
<feature type="compositionally biased region" description="Basic and acidic residues" evidence="9">
    <location>
        <begin position="1"/>
        <end position="14"/>
    </location>
</feature>
<dbReference type="InterPro" id="IPR003000">
    <property type="entry name" value="Sirtuin"/>
</dbReference>
<comment type="catalytic activity">
    <reaction evidence="6">
        <text>N(6)-hexadecanoyl-L-lysyl-[protein] + NAD(+) + H2O = 2''-O-hexadecanoyl-ADP-D-ribose + nicotinamide + L-lysyl-[protein]</text>
        <dbReference type="Rhea" id="RHEA:70563"/>
        <dbReference type="Rhea" id="RHEA-COMP:9752"/>
        <dbReference type="Rhea" id="RHEA-COMP:14175"/>
        <dbReference type="ChEBI" id="CHEBI:15377"/>
        <dbReference type="ChEBI" id="CHEBI:17154"/>
        <dbReference type="ChEBI" id="CHEBI:29969"/>
        <dbReference type="ChEBI" id="CHEBI:57540"/>
        <dbReference type="ChEBI" id="CHEBI:138936"/>
        <dbReference type="ChEBI" id="CHEBI:189673"/>
    </reaction>
    <physiologicalReaction direction="left-to-right" evidence="6">
        <dbReference type="Rhea" id="RHEA:70564"/>
    </physiologicalReaction>
</comment>
<dbReference type="SUPFAM" id="SSF52467">
    <property type="entry name" value="DHS-like NAD/FAD-binding domain"/>
    <property type="match status" value="1"/>
</dbReference>
<feature type="domain" description="Deacetylase sirtuin-type" evidence="10">
    <location>
        <begin position="39"/>
        <end position="295"/>
    </location>
</feature>
<organism evidence="11 12">
    <name type="scientific">Rhamnusium bicolor</name>
    <dbReference type="NCBI Taxonomy" id="1586634"/>
    <lineage>
        <taxon>Eukaryota</taxon>
        <taxon>Metazoa</taxon>
        <taxon>Ecdysozoa</taxon>
        <taxon>Arthropoda</taxon>
        <taxon>Hexapoda</taxon>
        <taxon>Insecta</taxon>
        <taxon>Pterygota</taxon>
        <taxon>Neoptera</taxon>
        <taxon>Endopterygota</taxon>
        <taxon>Coleoptera</taxon>
        <taxon>Polyphaga</taxon>
        <taxon>Cucujiformia</taxon>
        <taxon>Chrysomeloidea</taxon>
        <taxon>Cerambycidae</taxon>
        <taxon>Lepturinae</taxon>
        <taxon>Rhagiini</taxon>
        <taxon>Rhamnusium</taxon>
    </lineage>
</organism>
<evidence type="ECO:0000256" key="2">
    <source>
        <dbReference type="ARBA" id="ARBA00022679"/>
    </source>
</evidence>
<evidence type="ECO:0000256" key="9">
    <source>
        <dbReference type="SAM" id="MobiDB-lite"/>
    </source>
</evidence>
<dbReference type="InterPro" id="IPR050134">
    <property type="entry name" value="NAD-dep_sirtuin_deacylases"/>
</dbReference>
<sequence length="295" mass="33145">MSSENPRDEGKQESKPSTPSSAGGSSDSTAGMTYIPSLQVLDEVSVDGIVDYIRKKNCKNIITMAGAGISTSAGIPDFRSPGTGLYHNLQKYKLPHPQAIFELDFFAKNPRPFFELAKELYPGTFKPTVCHYFIKMLIDKGILLRHYTQNIDTLERVAGVPEEKIVEAHGTFHTGHCLECREKYTQEWMKVFFCFKKFFKDDIPICEKCPGVVKPDIVFFGESLPKKFHTLLNTDFTKCDLLIILGSSLAVQPLLRLLIELCETEHAIIDKESKKEKTVPDKNTSKEDSSSTPKL</sequence>
<feature type="binding site" evidence="8">
    <location>
        <position position="180"/>
    </location>
    <ligand>
        <name>Zn(2+)</name>
        <dbReference type="ChEBI" id="CHEBI:29105"/>
    </ligand>
</feature>
<dbReference type="GO" id="GO:0046872">
    <property type="term" value="F:metal ion binding"/>
    <property type="evidence" value="ECO:0007669"/>
    <property type="project" value="UniProtKB-KW"/>
</dbReference>
<protein>
    <recommendedName>
        <fullName evidence="10">Deacetylase sirtuin-type domain-containing protein</fullName>
    </recommendedName>
</protein>
<proteinExistence type="predicted"/>
<feature type="compositionally biased region" description="Low complexity" evidence="9">
    <location>
        <begin position="15"/>
        <end position="29"/>
    </location>
</feature>
<comment type="cofactor">
    <cofactor evidence="1">
        <name>Zn(2+)</name>
        <dbReference type="ChEBI" id="CHEBI:29105"/>
    </cofactor>
</comment>
<dbReference type="GO" id="GO:0017136">
    <property type="term" value="F:histone deacetylase activity, NAD-dependent"/>
    <property type="evidence" value="ECO:0007669"/>
    <property type="project" value="TreeGrafter"/>
</dbReference>
<feature type="region of interest" description="Disordered" evidence="9">
    <location>
        <begin position="1"/>
        <end position="29"/>
    </location>
</feature>
<dbReference type="Gene3D" id="3.30.1600.10">
    <property type="entry name" value="SIR2/SIRT2 'Small Domain"/>
    <property type="match status" value="1"/>
</dbReference>
<keyword evidence="12" id="KW-1185">Reference proteome</keyword>
<evidence type="ECO:0000256" key="3">
    <source>
        <dbReference type="ARBA" id="ARBA00022723"/>
    </source>
</evidence>
<evidence type="ECO:0000256" key="7">
    <source>
        <dbReference type="ARBA" id="ARBA00048905"/>
    </source>
</evidence>
<gene>
    <name evidence="11" type="ORF">NQ314_005351</name>
</gene>
<keyword evidence="5" id="KW-0520">NAD</keyword>
<keyword evidence="3 8" id="KW-0479">Metal-binding</keyword>
<feature type="binding site" evidence="8">
    <location>
        <position position="209"/>
    </location>
    <ligand>
        <name>Zn(2+)</name>
        <dbReference type="ChEBI" id="CHEBI:29105"/>
    </ligand>
</feature>
<feature type="compositionally biased region" description="Basic and acidic residues" evidence="9">
    <location>
        <begin position="273"/>
        <end position="289"/>
    </location>
</feature>
<feature type="binding site" evidence="8">
    <location>
        <position position="206"/>
    </location>
    <ligand>
        <name>Zn(2+)</name>
        <dbReference type="ChEBI" id="CHEBI:29105"/>
    </ligand>
</feature>
<dbReference type="PROSITE" id="PS50305">
    <property type="entry name" value="SIRTUIN"/>
    <property type="match status" value="1"/>
</dbReference>
<dbReference type="InterPro" id="IPR026591">
    <property type="entry name" value="Sirtuin_cat_small_dom_sf"/>
</dbReference>
<keyword evidence="4 8" id="KW-0862">Zinc</keyword>
<dbReference type="PANTHER" id="PTHR11085:SF6">
    <property type="entry name" value="NAD-DEPENDENT PROTEIN DEACETYLASE SIRTUIN-2"/>
    <property type="match status" value="1"/>
</dbReference>
<evidence type="ECO:0000259" key="10">
    <source>
        <dbReference type="PROSITE" id="PS50305"/>
    </source>
</evidence>
<dbReference type="Proteomes" id="UP001162156">
    <property type="component" value="Unassembled WGS sequence"/>
</dbReference>
<feature type="active site" description="Proton acceptor" evidence="8">
    <location>
        <position position="169"/>
    </location>
</feature>
<dbReference type="GO" id="GO:0070403">
    <property type="term" value="F:NAD+ binding"/>
    <property type="evidence" value="ECO:0007669"/>
    <property type="project" value="InterPro"/>
</dbReference>
<feature type="binding site" evidence="8">
    <location>
        <position position="177"/>
    </location>
    <ligand>
        <name>Zn(2+)</name>
        <dbReference type="ChEBI" id="CHEBI:29105"/>
    </ligand>
</feature>
<name>A0AAV8ZK27_9CUCU</name>
<evidence type="ECO:0000313" key="12">
    <source>
        <dbReference type="Proteomes" id="UP001162156"/>
    </source>
</evidence>
<accession>A0AAV8ZK27</accession>
<evidence type="ECO:0000256" key="8">
    <source>
        <dbReference type="PROSITE-ProRule" id="PRU00236"/>
    </source>
</evidence>
<evidence type="ECO:0000256" key="4">
    <source>
        <dbReference type="ARBA" id="ARBA00022833"/>
    </source>
</evidence>
<evidence type="ECO:0000256" key="6">
    <source>
        <dbReference type="ARBA" id="ARBA00048378"/>
    </source>
</evidence>
<evidence type="ECO:0000256" key="5">
    <source>
        <dbReference type="ARBA" id="ARBA00023027"/>
    </source>
</evidence>
<dbReference type="InterPro" id="IPR026590">
    <property type="entry name" value="Ssirtuin_cat_dom"/>
</dbReference>
<dbReference type="EMBL" id="JANEYF010001480">
    <property type="protein sequence ID" value="KAJ8963836.1"/>
    <property type="molecule type" value="Genomic_DNA"/>
</dbReference>
<dbReference type="AlphaFoldDB" id="A0AAV8ZK27"/>
<feature type="region of interest" description="Disordered" evidence="9">
    <location>
        <begin position="273"/>
        <end position="295"/>
    </location>
</feature>
<keyword evidence="2" id="KW-0808">Transferase</keyword>
<dbReference type="Gene3D" id="3.40.50.1220">
    <property type="entry name" value="TPP-binding domain"/>
    <property type="match status" value="1"/>
</dbReference>
<evidence type="ECO:0000313" key="11">
    <source>
        <dbReference type="EMBL" id="KAJ8963836.1"/>
    </source>
</evidence>
<evidence type="ECO:0000256" key="1">
    <source>
        <dbReference type="ARBA" id="ARBA00001947"/>
    </source>
</evidence>
<dbReference type="Pfam" id="PF02146">
    <property type="entry name" value="SIR2"/>
    <property type="match status" value="1"/>
</dbReference>
<dbReference type="GO" id="GO:0005634">
    <property type="term" value="C:nucleus"/>
    <property type="evidence" value="ECO:0007669"/>
    <property type="project" value="TreeGrafter"/>
</dbReference>